<proteinExistence type="predicted"/>
<name>A0A4V1J2R1_9ASCO</name>
<feature type="non-terminal residue" evidence="1">
    <location>
        <position position="105"/>
    </location>
</feature>
<gene>
    <name evidence="1" type="ORF">METBISCDRAFT_7840</name>
</gene>
<dbReference type="Pfam" id="PF08987">
    <property type="entry name" value="DUF1892"/>
    <property type="match status" value="1"/>
</dbReference>
<reference evidence="2" key="1">
    <citation type="journal article" date="2018" name="Nat. Microbiol.">
        <title>Leveraging single-cell genomics to expand the fungal tree of life.</title>
        <authorList>
            <person name="Ahrendt S.R."/>
            <person name="Quandt C.A."/>
            <person name="Ciobanu D."/>
            <person name="Clum A."/>
            <person name="Salamov A."/>
            <person name="Andreopoulos B."/>
            <person name="Cheng J.F."/>
            <person name="Woyke T."/>
            <person name="Pelin A."/>
            <person name="Henrissat B."/>
            <person name="Reynolds N.K."/>
            <person name="Benny G.L."/>
            <person name="Smith M.E."/>
            <person name="James T.Y."/>
            <person name="Grigoriev I.V."/>
        </authorList>
    </citation>
    <scope>NUCLEOTIDE SEQUENCE [LARGE SCALE GENOMIC DNA]</scope>
    <source>
        <strain evidence="2">Baker2002</strain>
    </source>
</reference>
<dbReference type="OrthoDB" id="4035606at2759"/>
<dbReference type="EMBL" id="ML004487">
    <property type="protein sequence ID" value="RKP29439.1"/>
    <property type="molecule type" value="Genomic_DNA"/>
</dbReference>
<protein>
    <submittedName>
        <fullName evidence="1">DUF1892-domain-containing protein</fullName>
    </submittedName>
</protein>
<dbReference type="Proteomes" id="UP000268321">
    <property type="component" value="Unassembled WGS sequence"/>
</dbReference>
<sequence length="105" mass="11845">DVVDIPSHHDRHGAEGLDNPLRVIVVVNLPGVPEGQMEERMLDAIQVFDEVDAFFDEFDEKVAMSNKDHIKYEVGSDGLVIFVVDSLEMQAKVLKFIDDFSEKVD</sequence>
<feature type="non-terminal residue" evidence="1">
    <location>
        <position position="1"/>
    </location>
</feature>
<accession>A0A4V1J2R1</accession>
<dbReference type="InterPro" id="IPR035946">
    <property type="entry name" value="YML108W-like_sf"/>
</dbReference>
<evidence type="ECO:0000313" key="2">
    <source>
        <dbReference type="Proteomes" id="UP000268321"/>
    </source>
</evidence>
<dbReference type="AlphaFoldDB" id="A0A4V1J2R1"/>
<evidence type="ECO:0000313" key="1">
    <source>
        <dbReference type="EMBL" id="RKP29439.1"/>
    </source>
</evidence>
<dbReference type="InterPro" id="IPR015080">
    <property type="entry name" value="DUF1892"/>
</dbReference>
<keyword evidence="2" id="KW-1185">Reference proteome</keyword>
<dbReference type="Gene3D" id="3.10.20.250">
    <property type="entry name" value="YML108W-like"/>
    <property type="match status" value="1"/>
</dbReference>
<dbReference type="SUPFAM" id="SSF89975">
    <property type="entry name" value="Hypothetical protein Yml108w"/>
    <property type="match status" value="1"/>
</dbReference>
<organism evidence="1 2">
    <name type="scientific">Metschnikowia bicuspidata</name>
    <dbReference type="NCBI Taxonomy" id="27322"/>
    <lineage>
        <taxon>Eukaryota</taxon>
        <taxon>Fungi</taxon>
        <taxon>Dikarya</taxon>
        <taxon>Ascomycota</taxon>
        <taxon>Saccharomycotina</taxon>
        <taxon>Pichiomycetes</taxon>
        <taxon>Metschnikowiaceae</taxon>
        <taxon>Metschnikowia</taxon>
    </lineage>
</organism>